<organism evidence="4 5">
    <name type="scientific">Methylobacterium persicinum</name>
    <dbReference type="NCBI Taxonomy" id="374426"/>
    <lineage>
        <taxon>Bacteria</taxon>
        <taxon>Pseudomonadati</taxon>
        <taxon>Pseudomonadota</taxon>
        <taxon>Alphaproteobacteria</taxon>
        <taxon>Hyphomicrobiales</taxon>
        <taxon>Methylobacteriaceae</taxon>
        <taxon>Methylobacterium</taxon>
    </lineage>
</organism>
<feature type="domain" description="HTH tetR-type" evidence="3">
    <location>
        <begin position="1"/>
        <end position="56"/>
    </location>
</feature>
<dbReference type="InterPro" id="IPR009057">
    <property type="entry name" value="Homeodomain-like_sf"/>
</dbReference>
<sequence length="202" mass="22749">MILDACRVLFNERGPGTVTTAEIAGAVGINEGNLYYHFQRKEQVLEALFAEFEQALRATATAYAASDDGPARYRAYLMGWFRTMWEWRFFYRDGGVVFRLAPQLRPRLKVLSDEGQALTRQALEAMRRAGLVAIPDDGLDPLVINAWIVSAYWIDYLRSRRGIDEVTPAHIDWGAQQVLNLFQPYLTPQGRAAAEIGPPRGA</sequence>
<evidence type="ECO:0000256" key="1">
    <source>
        <dbReference type="ARBA" id="ARBA00023125"/>
    </source>
</evidence>
<dbReference type="InterPro" id="IPR025722">
    <property type="entry name" value="TetR"/>
</dbReference>
<name>A0ABU0HPK0_9HYPH</name>
<dbReference type="Pfam" id="PF13972">
    <property type="entry name" value="TetR"/>
    <property type="match status" value="1"/>
</dbReference>
<feature type="DNA-binding region" description="H-T-H motif" evidence="2">
    <location>
        <begin position="19"/>
        <end position="38"/>
    </location>
</feature>
<dbReference type="InterPro" id="IPR001647">
    <property type="entry name" value="HTH_TetR"/>
</dbReference>
<gene>
    <name evidence="4" type="ORF">QO016_003757</name>
</gene>
<dbReference type="PRINTS" id="PR00455">
    <property type="entry name" value="HTHTETR"/>
</dbReference>
<dbReference type="PANTHER" id="PTHR30055">
    <property type="entry name" value="HTH-TYPE TRANSCRIPTIONAL REGULATOR RUTR"/>
    <property type="match status" value="1"/>
</dbReference>
<comment type="caution">
    <text evidence="4">The sequence shown here is derived from an EMBL/GenBank/DDBJ whole genome shotgun (WGS) entry which is preliminary data.</text>
</comment>
<accession>A0ABU0HPK0</accession>
<evidence type="ECO:0000259" key="3">
    <source>
        <dbReference type="PROSITE" id="PS50977"/>
    </source>
</evidence>
<evidence type="ECO:0000313" key="5">
    <source>
        <dbReference type="Proteomes" id="UP001236369"/>
    </source>
</evidence>
<dbReference type="Pfam" id="PF00440">
    <property type="entry name" value="TetR_N"/>
    <property type="match status" value="1"/>
</dbReference>
<dbReference type="InterPro" id="IPR050109">
    <property type="entry name" value="HTH-type_TetR-like_transc_reg"/>
</dbReference>
<dbReference type="RefSeq" id="WP_238250661.1">
    <property type="nucleotide sequence ID" value="NZ_BPQX01000043.1"/>
</dbReference>
<dbReference type="EMBL" id="JAUSVV010000010">
    <property type="protein sequence ID" value="MDQ0444247.1"/>
    <property type="molecule type" value="Genomic_DNA"/>
</dbReference>
<proteinExistence type="predicted"/>
<dbReference type="PROSITE" id="PS50977">
    <property type="entry name" value="HTH_TETR_2"/>
    <property type="match status" value="1"/>
</dbReference>
<keyword evidence="5" id="KW-1185">Reference proteome</keyword>
<evidence type="ECO:0000256" key="2">
    <source>
        <dbReference type="PROSITE-ProRule" id="PRU00335"/>
    </source>
</evidence>
<dbReference type="PANTHER" id="PTHR30055:SF223">
    <property type="entry name" value="HTH-TYPE TRANSCRIPTIONAL REGULATOR UIDR"/>
    <property type="match status" value="1"/>
</dbReference>
<evidence type="ECO:0000313" key="4">
    <source>
        <dbReference type="EMBL" id="MDQ0444247.1"/>
    </source>
</evidence>
<dbReference type="SUPFAM" id="SSF46689">
    <property type="entry name" value="Homeodomain-like"/>
    <property type="match status" value="1"/>
</dbReference>
<dbReference type="Gene3D" id="1.10.357.10">
    <property type="entry name" value="Tetracycline Repressor, domain 2"/>
    <property type="match status" value="1"/>
</dbReference>
<keyword evidence="1 2" id="KW-0238">DNA-binding</keyword>
<reference evidence="4 5" key="1">
    <citation type="submission" date="2023-07" db="EMBL/GenBank/DDBJ databases">
        <title>Genomic Encyclopedia of Type Strains, Phase IV (KMG-IV): sequencing the most valuable type-strain genomes for metagenomic binning, comparative biology and taxonomic classification.</title>
        <authorList>
            <person name="Goeker M."/>
        </authorList>
    </citation>
    <scope>NUCLEOTIDE SEQUENCE [LARGE SCALE GENOMIC DNA]</scope>
    <source>
        <strain evidence="4 5">DSM 19562</strain>
    </source>
</reference>
<protein>
    <submittedName>
        <fullName evidence="4">AcrR family transcriptional regulator</fullName>
    </submittedName>
</protein>
<dbReference type="Proteomes" id="UP001236369">
    <property type="component" value="Unassembled WGS sequence"/>
</dbReference>